<dbReference type="InterPro" id="IPR015424">
    <property type="entry name" value="PyrdxlP-dep_Trfase"/>
</dbReference>
<comment type="similarity">
    <text evidence="2">In the C-terminal section; belongs to the class-I pyridoxal-phosphate-dependent aminotransferase family.</text>
</comment>
<dbReference type="InterPro" id="IPR015422">
    <property type="entry name" value="PyrdxlP-dep_Trfase_small"/>
</dbReference>
<dbReference type="CDD" id="cd07377">
    <property type="entry name" value="WHTH_GntR"/>
    <property type="match status" value="1"/>
</dbReference>
<keyword evidence="11" id="KW-1185">Reference proteome</keyword>
<keyword evidence="7" id="KW-0238">DNA-binding</keyword>
<dbReference type="STRING" id="1042163.BRLA_c006510"/>
<dbReference type="InterPro" id="IPR000524">
    <property type="entry name" value="Tscrpt_reg_HTH_GntR"/>
</dbReference>
<evidence type="ECO:0000313" key="10">
    <source>
        <dbReference type="EMBL" id="AIG25009.1"/>
    </source>
</evidence>
<dbReference type="HOGENOM" id="CLU_017584_0_0_9"/>
<organism evidence="10 11">
    <name type="scientific">Brevibacillus laterosporus LMG 15441</name>
    <dbReference type="NCBI Taxonomy" id="1042163"/>
    <lineage>
        <taxon>Bacteria</taxon>
        <taxon>Bacillati</taxon>
        <taxon>Bacillota</taxon>
        <taxon>Bacilli</taxon>
        <taxon>Bacillales</taxon>
        <taxon>Paenibacillaceae</taxon>
        <taxon>Brevibacillus</taxon>
    </lineage>
</organism>
<dbReference type="PRINTS" id="PR00035">
    <property type="entry name" value="HTHGNTR"/>
</dbReference>
<keyword evidence="5" id="KW-0663">Pyridoxal phosphate</keyword>
<accession>A0A075QZJ2</accession>
<evidence type="ECO:0000256" key="8">
    <source>
        <dbReference type="ARBA" id="ARBA00023163"/>
    </source>
</evidence>
<keyword evidence="6" id="KW-0805">Transcription regulation</keyword>
<dbReference type="InterPro" id="IPR036390">
    <property type="entry name" value="WH_DNA-bd_sf"/>
</dbReference>
<dbReference type="SUPFAM" id="SSF53383">
    <property type="entry name" value="PLP-dependent transferases"/>
    <property type="match status" value="1"/>
</dbReference>
<dbReference type="Gene3D" id="1.10.10.10">
    <property type="entry name" value="Winged helix-like DNA-binding domain superfamily/Winged helix DNA-binding domain"/>
    <property type="match status" value="1"/>
</dbReference>
<dbReference type="GO" id="GO:0003700">
    <property type="term" value="F:DNA-binding transcription factor activity"/>
    <property type="evidence" value="ECO:0007669"/>
    <property type="project" value="InterPro"/>
</dbReference>
<evidence type="ECO:0000256" key="6">
    <source>
        <dbReference type="ARBA" id="ARBA00023015"/>
    </source>
</evidence>
<name>A0A075QZJ2_BRELA</name>
<dbReference type="InterPro" id="IPR036388">
    <property type="entry name" value="WH-like_DNA-bd_sf"/>
</dbReference>
<evidence type="ECO:0000259" key="9">
    <source>
        <dbReference type="PROSITE" id="PS50949"/>
    </source>
</evidence>
<dbReference type="RefSeq" id="WP_003335507.1">
    <property type="nucleotide sequence ID" value="NZ_CP007806.1"/>
</dbReference>
<dbReference type="FunFam" id="1.10.10.10:FF:000079">
    <property type="entry name" value="GntR family transcriptional regulator"/>
    <property type="match status" value="1"/>
</dbReference>
<dbReference type="Gene3D" id="3.90.1150.10">
    <property type="entry name" value="Aspartate Aminotransferase, domain 1"/>
    <property type="match status" value="1"/>
</dbReference>
<dbReference type="GO" id="GO:0030170">
    <property type="term" value="F:pyridoxal phosphate binding"/>
    <property type="evidence" value="ECO:0007669"/>
    <property type="project" value="InterPro"/>
</dbReference>
<evidence type="ECO:0000256" key="5">
    <source>
        <dbReference type="ARBA" id="ARBA00022898"/>
    </source>
</evidence>
<keyword evidence="4" id="KW-0808">Transferase</keyword>
<dbReference type="CDD" id="cd00609">
    <property type="entry name" value="AAT_like"/>
    <property type="match status" value="1"/>
</dbReference>
<sequence>MKKKRKPSMVIGLGEWRPKRDDPIPLYRQIASYIREKISVGEWPVGYKIPPERTLAVTFKVNRSTVVAAVQELTAEGLIQGRSGSGTIVVQQPDPFPTLHWPSYVNAGMFHPNLPTIQEINRLEFVPNMIRLGTGEPSSDLYPHANMKQVLAQVAEKIPSLGYEEPKGLYKLRREVSRHLAKKGINVPPSCILIVSGALQGLQLISLGLMNPGATMLMEKPSYLYSLNLLPSTGIRMKGIELDAQGISQRALLAGIQQQTAQMLYTIPTFQNPTGKVLSESGREQLLKLCQQERIALIEDDVYSDLWLDEEPPLPIKALDQKGTVLYVGSMSKTISPGLRIGWLVAPETVIDRLADLKMQTDYGASSLSQWTVYEWLASGLYEQHLLYVREQLRARRDFMLALLERYFNDLATWSIPAGGFYIWLCFLHEKISMRSLFKRAQQQSILLNPGNLYDPLDDTHLRLSYSYASYEQLEFGMKQLAQIVRNLVECPRGCCDNYKKQL</sequence>
<dbReference type="Pfam" id="PF00155">
    <property type="entry name" value="Aminotran_1_2"/>
    <property type="match status" value="1"/>
</dbReference>
<dbReference type="InterPro" id="IPR051446">
    <property type="entry name" value="HTH_trans_reg/aminotransferase"/>
</dbReference>
<dbReference type="GO" id="GO:0008483">
    <property type="term" value="F:transaminase activity"/>
    <property type="evidence" value="ECO:0007669"/>
    <property type="project" value="UniProtKB-KW"/>
</dbReference>
<dbReference type="Gene3D" id="3.40.640.10">
    <property type="entry name" value="Type I PLP-dependent aspartate aminotransferase-like (Major domain)"/>
    <property type="match status" value="1"/>
</dbReference>
<proteinExistence type="inferred from homology"/>
<dbReference type="PANTHER" id="PTHR46577">
    <property type="entry name" value="HTH-TYPE TRANSCRIPTIONAL REGULATORY PROTEIN GABR"/>
    <property type="match status" value="1"/>
</dbReference>
<dbReference type="Pfam" id="PF00392">
    <property type="entry name" value="GntR"/>
    <property type="match status" value="1"/>
</dbReference>
<evidence type="ECO:0000313" key="11">
    <source>
        <dbReference type="Proteomes" id="UP000005850"/>
    </source>
</evidence>
<reference evidence="10 11" key="1">
    <citation type="journal article" date="2011" name="J. Bacteriol.">
        <title>Genome sequence of Brevibacillus laterosporus LMG 15441, a pathogen of invertebrates.</title>
        <authorList>
            <person name="Djukic M."/>
            <person name="Poehlein A."/>
            <person name="Thurmer A."/>
            <person name="Daniel R."/>
        </authorList>
    </citation>
    <scope>NUCLEOTIDE SEQUENCE [LARGE SCALE GENOMIC DNA]</scope>
    <source>
        <strain evidence="10 11">LMG 15441</strain>
    </source>
</reference>
<dbReference type="FunFam" id="3.40.640.10:FF:000023">
    <property type="entry name" value="Transcriptional regulator, GntR family"/>
    <property type="match status" value="1"/>
</dbReference>
<feature type="domain" description="HTH gntR-type" evidence="9">
    <location>
        <begin position="24"/>
        <end position="92"/>
    </location>
</feature>
<dbReference type="KEGG" id="blr:BRLA_c006510"/>
<dbReference type="SUPFAM" id="SSF46785">
    <property type="entry name" value="Winged helix' DNA-binding domain"/>
    <property type="match status" value="1"/>
</dbReference>
<evidence type="ECO:0000256" key="4">
    <source>
        <dbReference type="ARBA" id="ARBA00022679"/>
    </source>
</evidence>
<dbReference type="SMART" id="SM00345">
    <property type="entry name" value="HTH_GNTR"/>
    <property type="match status" value="1"/>
</dbReference>
<gene>
    <name evidence="10" type="primary">norG_1</name>
    <name evidence="10" type="ORF">BRLA_c006510</name>
</gene>
<evidence type="ECO:0000256" key="3">
    <source>
        <dbReference type="ARBA" id="ARBA00022576"/>
    </source>
</evidence>
<evidence type="ECO:0000256" key="7">
    <source>
        <dbReference type="ARBA" id="ARBA00023125"/>
    </source>
</evidence>
<keyword evidence="8" id="KW-0804">Transcription</keyword>
<keyword evidence="3" id="KW-0032">Aminotransferase</keyword>
<dbReference type="GO" id="GO:0003677">
    <property type="term" value="F:DNA binding"/>
    <property type="evidence" value="ECO:0007669"/>
    <property type="project" value="UniProtKB-KW"/>
</dbReference>
<dbReference type="PROSITE" id="PS50949">
    <property type="entry name" value="HTH_GNTR"/>
    <property type="match status" value="1"/>
</dbReference>
<dbReference type="PANTHER" id="PTHR46577:SF2">
    <property type="entry name" value="TRANSCRIPTIONAL REGULATORY PROTEIN"/>
    <property type="match status" value="1"/>
</dbReference>
<dbReference type="eggNOG" id="COG1167">
    <property type="taxonomic scope" value="Bacteria"/>
</dbReference>
<dbReference type="AlphaFoldDB" id="A0A075QZJ2"/>
<dbReference type="InterPro" id="IPR015421">
    <property type="entry name" value="PyrdxlP-dep_Trfase_major"/>
</dbReference>
<dbReference type="EMBL" id="CP007806">
    <property type="protein sequence ID" value="AIG25009.1"/>
    <property type="molecule type" value="Genomic_DNA"/>
</dbReference>
<dbReference type="Proteomes" id="UP000005850">
    <property type="component" value="Chromosome"/>
</dbReference>
<evidence type="ECO:0000256" key="2">
    <source>
        <dbReference type="ARBA" id="ARBA00005384"/>
    </source>
</evidence>
<dbReference type="InterPro" id="IPR004839">
    <property type="entry name" value="Aminotransferase_I/II_large"/>
</dbReference>
<evidence type="ECO:0000256" key="1">
    <source>
        <dbReference type="ARBA" id="ARBA00001933"/>
    </source>
</evidence>
<protein>
    <submittedName>
        <fullName evidence="10">HTH-type transcriptional regulator NorG</fullName>
    </submittedName>
</protein>
<comment type="cofactor">
    <cofactor evidence="1">
        <name>pyridoxal 5'-phosphate</name>
        <dbReference type="ChEBI" id="CHEBI:597326"/>
    </cofactor>
</comment>